<dbReference type="SUPFAM" id="SSF55920">
    <property type="entry name" value="Creatinase/aminopeptidase"/>
    <property type="match status" value="1"/>
</dbReference>
<gene>
    <name evidence="6" type="ordered locus">Corgl_0996</name>
</gene>
<dbReference type="HOGENOM" id="CLU_017266_4_0_11"/>
<dbReference type="Pfam" id="PF00557">
    <property type="entry name" value="Peptidase_M24"/>
    <property type="match status" value="1"/>
</dbReference>
<name>F2N7Z5_CORGP</name>
<accession>F2N7Z5</accession>
<dbReference type="InterPro" id="IPR000994">
    <property type="entry name" value="Pept_M24"/>
</dbReference>
<dbReference type="STRING" id="700015.Corgl_0996"/>
<dbReference type="OrthoDB" id="9806388at2"/>
<dbReference type="GO" id="GO:0016787">
    <property type="term" value="F:hydrolase activity"/>
    <property type="evidence" value="ECO:0007669"/>
    <property type="project" value="UniProtKB-KW"/>
</dbReference>
<evidence type="ECO:0000256" key="3">
    <source>
        <dbReference type="RuleBase" id="RU000590"/>
    </source>
</evidence>
<dbReference type="EMBL" id="CP002628">
    <property type="protein sequence ID" value="AEB07104.1"/>
    <property type="molecule type" value="Genomic_DNA"/>
</dbReference>
<feature type="domain" description="Creatinase N-terminal" evidence="5">
    <location>
        <begin position="11"/>
        <end position="132"/>
    </location>
</feature>
<dbReference type="InterPro" id="IPR001131">
    <property type="entry name" value="Peptidase_M24B_aminopep-P_CS"/>
</dbReference>
<evidence type="ECO:0000313" key="6">
    <source>
        <dbReference type="EMBL" id="AEB07104.1"/>
    </source>
</evidence>
<dbReference type="Gene3D" id="3.90.230.10">
    <property type="entry name" value="Creatinase/methionine aminopeptidase superfamily"/>
    <property type="match status" value="1"/>
</dbReference>
<dbReference type="PROSITE" id="PS00491">
    <property type="entry name" value="PROLINE_PEPTIDASE"/>
    <property type="match status" value="1"/>
</dbReference>
<keyword evidence="1 3" id="KW-0479">Metal-binding</keyword>
<dbReference type="eggNOG" id="COG0006">
    <property type="taxonomic scope" value="Bacteria"/>
</dbReference>
<dbReference type="InterPro" id="IPR036005">
    <property type="entry name" value="Creatinase/aminopeptidase-like"/>
</dbReference>
<reference evidence="7" key="1">
    <citation type="journal article" date="2013" name="Stand. Genomic Sci.">
        <title>Complete genome sequence of Coriobacterium glomerans type strain (PW2(T)) from the midgut of Pyrrhocoris apterus L. (red soldier bug).</title>
        <authorList>
            <person name="Stackebrandt E."/>
            <person name="Zeytun A."/>
            <person name="Lapidus A."/>
            <person name="Nolan M."/>
            <person name="Lucas S."/>
            <person name="Hammon N."/>
            <person name="Deshpande S."/>
            <person name="Cheng J.F."/>
            <person name="Tapia R."/>
            <person name="Goodwin L.A."/>
            <person name="Pitluck S."/>
            <person name="Liolios K."/>
            <person name="Pagani I."/>
            <person name="Ivanova N."/>
            <person name="Mavromatis K."/>
            <person name="Mikhailova N."/>
            <person name="Huntemann M."/>
            <person name="Pati A."/>
            <person name="Chen A."/>
            <person name="Palaniappan K."/>
            <person name="Chang Y.J."/>
            <person name="Land M."/>
            <person name="Hauser L."/>
            <person name="Rohde M."/>
            <person name="Pukall R."/>
            <person name="Goker M."/>
            <person name="Detter J.C."/>
            <person name="Woyke T."/>
            <person name="Bristow J."/>
            <person name="Eisen J.A."/>
            <person name="Markowitz V."/>
            <person name="Hugenholtz P."/>
            <person name="Kyrpides N.C."/>
            <person name="Klenk H.P."/>
        </authorList>
    </citation>
    <scope>NUCLEOTIDE SEQUENCE</scope>
    <source>
        <strain evidence="7">ATCC 49209 / DSM 20642 / JCM 10262 / PW2</strain>
    </source>
</reference>
<organism evidence="6 7">
    <name type="scientific">Coriobacterium glomerans (strain ATCC 49209 / DSM 20642 / JCM 10262 / PW2)</name>
    <dbReference type="NCBI Taxonomy" id="700015"/>
    <lineage>
        <taxon>Bacteria</taxon>
        <taxon>Bacillati</taxon>
        <taxon>Actinomycetota</taxon>
        <taxon>Coriobacteriia</taxon>
        <taxon>Coriobacteriales</taxon>
        <taxon>Coriobacteriaceae</taxon>
        <taxon>Coriobacterium</taxon>
    </lineage>
</organism>
<keyword evidence="7" id="KW-1185">Reference proteome</keyword>
<dbReference type="CDD" id="cd01092">
    <property type="entry name" value="APP-like"/>
    <property type="match status" value="1"/>
</dbReference>
<dbReference type="InterPro" id="IPR050659">
    <property type="entry name" value="Peptidase_M24B"/>
</dbReference>
<dbReference type="InterPro" id="IPR000587">
    <property type="entry name" value="Creatinase_N"/>
</dbReference>
<dbReference type="AlphaFoldDB" id="F2N7Z5"/>
<dbReference type="InterPro" id="IPR029149">
    <property type="entry name" value="Creatin/AminoP/Spt16_N"/>
</dbReference>
<dbReference type="KEGG" id="cgo:Corgl_0996"/>
<evidence type="ECO:0000313" key="7">
    <source>
        <dbReference type="Proteomes" id="UP000006851"/>
    </source>
</evidence>
<evidence type="ECO:0000256" key="1">
    <source>
        <dbReference type="ARBA" id="ARBA00022723"/>
    </source>
</evidence>
<dbReference type="PANTHER" id="PTHR46112:SF8">
    <property type="entry name" value="CYTOPLASMIC PEPTIDASE PEPQ-RELATED"/>
    <property type="match status" value="1"/>
</dbReference>
<feature type="domain" description="Peptidase M24" evidence="4">
    <location>
        <begin position="156"/>
        <end position="357"/>
    </location>
</feature>
<dbReference type="SUPFAM" id="SSF53092">
    <property type="entry name" value="Creatinase/prolidase N-terminal domain"/>
    <property type="match status" value="1"/>
</dbReference>
<dbReference type="GO" id="GO:0046872">
    <property type="term" value="F:metal ion binding"/>
    <property type="evidence" value="ECO:0007669"/>
    <property type="project" value="UniProtKB-KW"/>
</dbReference>
<keyword evidence="2" id="KW-0378">Hydrolase</keyword>
<dbReference type="PANTHER" id="PTHR46112">
    <property type="entry name" value="AMINOPEPTIDASE"/>
    <property type="match status" value="1"/>
</dbReference>
<dbReference type="Pfam" id="PF01321">
    <property type="entry name" value="Creatinase_N"/>
    <property type="match status" value="1"/>
</dbReference>
<dbReference type="RefSeq" id="WP_013708847.1">
    <property type="nucleotide sequence ID" value="NC_015389.1"/>
</dbReference>
<dbReference type="Proteomes" id="UP000006851">
    <property type="component" value="Chromosome"/>
</dbReference>
<evidence type="ECO:0000256" key="2">
    <source>
        <dbReference type="ARBA" id="ARBA00022801"/>
    </source>
</evidence>
<protein>
    <submittedName>
        <fullName evidence="6">Peptidase M24</fullName>
    </submittedName>
</protein>
<sequence>MSEKEYGPEQRLARVRAMLDERAYDGILIRDEANLRWLTGATDVFDFTGELPHVALITREKAYLHTDSRYFNSFMEHMPKSSPWQIDMDAVPASVWAQRRAASGRCRTVAIEDSMELSFHGALLRAIDDASLAIQLPLLHADLRLMRAVKDPSELELMARAQSITDAAFEHMLEFIKPGLTEKQIRIELDSNMFSNGADGLAFASIVASGPNTANPHAIPTDRVVCKGDLVLMDYGATYRDYCSDMTRTICLGEPSDEQRAIYDLVRFAHESCASAIRAGVDGRDIYELSRRIIDEAGYGAYYAHSLGHGVGIEVHELPVFGRSSNLVEAGAVITVEPGVYLPDRGGVRLEDFGVVTQEGYRPFTASPHELQIIDC</sequence>
<evidence type="ECO:0000259" key="5">
    <source>
        <dbReference type="Pfam" id="PF01321"/>
    </source>
</evidence>
<proteinExistence type="inferred from homology"/>
<comment type="similarity">
    <text evidence="3">Belongs to the peptidase M24B family.</text>
</comment>
<evidence type="ECO:0000259" key="4">
    <source>
        <dbReference type="Pfam" id="PF00557"/>
    </source>
</evidence>
<dbReference type="Gene3D" id="3.40.350.10">
    <property type="entry name" value="Creatinase/prolidase N-terminal domain"/>
    <property type="match status" value="1"/>
</dbReference>